<dbReference type="Gene3D" id="3.30.559.10">
    <property type="entry name" value="Chloramphenicol acetyltransferase-like domain"/>
    <property type="match status" value="1"/>
</dbReference>
<protein>
    <submittedName>
        <fullName evidence="1">Peptide synthetase</fullName>
    </submittedName>
</protein>
<sequence length="113" mass="12868">MSELTPMQAACWFGRKDNGQLGNVASHLYTEFDGENINIDKLNSALGSLYKRHEMLRLKVNHLGESSIIDVPNHALLEIEDFTHLSPENMHKALIEKRQSWAHQMLDLTQGQV</sequence>
<feature type="non-terminal residue" evidence="1">
    <location>
        <position position="113"/>
    </location>
</feature>
<evidence type="ECO:0000313" key="2">
    <source>
        <dbReference type="Proteomes" id="UP000786185"/>
    </source>
</evidence>
<dbReference type="SUPFAM" id="SSF52777">
    <property type="entry name" value="CoA-dependent acyltransferases"/>
    <property type="match status" value="1"/>
</dbReference>
<dbReference type="EMBL" id="SCLC01000528">
    <property type="protein sequence ID" value="MBF4436997.1"/>
    <property type="molecule type" value="Genomic_DNA"/>
</dbReference>
<organism evidence="1 2">
    <name type="scientific">Vibrio anguillarum</name>
    <name type="common">Listonella anguillarum</name>
    <dbReference type="NCBI Taxonomy" id="55601"/>
    <lineage>
        <taxon>Bacteria</taxon>
        <taxon>Pseudomonadati</taxon>
        <taxon>Pseudomonadota</taxon>
        <taxon>Gammaproteobacteria</taxon>
        <taxon>Vibrionales</taxon>
        <taxon>Vibrionaceae</taxon>
        <taxon>Vibrio</taxon>
    </lineage>
</organism>
<comment type="caution">
    <text evidence="1">The sequence shown here is derived from an EMBL/GenBank/DDBJ whole genome shotgun (WGS) entry which is preliminary data.</text>
</comment>
<dbReference type="Proteomes" id="UP000786185">
    <property type="component" value="Unassembled WGS sequence"/>
</dbReference>
<name>A0AAW4BKM0_VIBAN</name>
<evidence type="ECO:0000313" key="1">
    <source>
        <dbReference type="EMBL" id="MBF4436997.1"/>
    </source>
</evidence>
<accession>A0AAW4BKM0</accession>
<dbReference type="AlphaFoldDB" id="A0AAW4BKM0"/>
<gene>
    <name evidence="1" type="ORF">ERJ77_21410</name>
</gene>
<proteinExistence type="predicted"/>
<dbReference type="InterPro" id="IPR023213">
    <property type="entry name" value="CAT-like_dom_sf"/>
</dbReference>
<reference evidence="1" key="1">
    <citation type="journal article" date="2021" name="PeerJ">
        <title>Analysis of 44 Vibrio anguillarum genomes reveals high genetic diversity.</title>
        <authorList>
            <person name="Hansen M.J."/>
            <person name="Dalsgaard I."/>
        </authorList>
    </citation>
    <scope>NUCLEOTIDE SEQUENCE</scope>
    <source>
        <strain evidence="1">850617-1/1</strain>
    </source>
</reference>